<sequence>MTDAPQVLRRVTYVSRALTTSRDDLDAILATARRNNAAMRVTGAMMLSNKHFAQVLEGPPAAVEEIFERIQMDERHTAVAVLEVAEVTARAFDAWTMGFVDDPDGFEAAPADPEAAPRLVMRLREALMHSAAAEGVR</sequence>
<proteinExistence type="predicted"/>
<dbReference type="RefSeq" id="WP_244407068.1">
    <property type="nucleotide sequence ID" value="NZ_AP025637.1"/>
</dbReference>
<organism evidence="2 3">
    <name type="scientific">Roseomonas fluvialis</name>
    <dbReference type="NCBI Taxonomy" id="1750527"/>
    <lineage>
        <taxon>Bacteria</taxon>
        <taxon>Pseudomonadati</taxon>
        <taxon>Pseudomonadota</taxon>
        <taxon>Alphaproteobacteria</taxon>
        <taxon>Acetobacterales</taxon>
        <taxon>Roseomonadaceae</taxon>
        <taxon>Roseomonas</taxon>
    </lineage>
</organism>
<dbReference type="PROSITE" id="PS50925">
    <property type="entry name" value="BLUF"/>
    <property type="match status" value="1"/>
</dbReference>
<feature type="domain" description="BLUF" evidence="1">
    <location>
        <begin position="8"/>
        <end position="98"/>
    </location>
</feature>
<dbReference type="EMBL" id="AP025637">
    <property type="protein sequence ID" value="BDG72885.1"/>
    <property type="molecule type" value="Genomic_DNA"/>
</dbReference>
<gene>
    <name evidence="2" type="ORF">Rmf_28140</name>
</gene>
<protein>
    <recommendedName>
        <fullName evidence="1">BLUF domain-containing protein</fullName>
    </recommendedName>
</protein>
<reference evidence="2 3" key="1">
    <citation type="journal article" date="2016" name="Microbes Environ.">
        <title>Phylogenetically diverse aerobic anoxygenic phototrophic bacteria isolated from epilithic biofilms in Tama river, Japan.</title>
        <authorList>
            <person name="Hirose S."/>
            <person name="Matsuura K."/>
            <person name="Haruta S."/>
        </authorList>
    </citation>
    <scope>NUCLEOTIDE SEQUENCE [LARGE SCALE GENOMIC DNA]</scope>
    <source>
        <strain evidence="2 3">S08</strain>
    </source>
</reference>
<evidence type="ECO:0000313" key="3">
    <source>
        <dbReference type="Proteomes" id="UP000831327"/>
    </source>
</evidence>
<evidence type="ECO:0000259" key="1">
    <source>
        <dbReference type="PROSITE" id="PS50925"/>
    </source>
</evidence>
<dbReference type="Gene3D" id="3.30.70.100">
    <property type="match status" value="1"/>
</dbReference>
<dbReference type="InterPro" id="IPR036046">
    <property type="entry name" value="Acylphosphatase-like_dom_sf"/>
</dbReference>
<dbReference type="InterPro" id="IPR007024">
    <property type="entry name" value="BLUF_domain"/>
</dbReference>
<dbReference type="SUPFAM" id="SSF54975">
    <property type="entry name" value="Acylphosphatase/BLUF domain-like"/>
    <property type="match status" value="1"/>
</dbReference>
<dbReference type="Pfam" id="PF04940">
    <property type="entry name" value="BLUF"/>
    <property type="match status" value="1"/>
</dbReference>
<dbReference type="Proteomes" id="UP000831327">
    <property type="component" value="Chromosome"/>
</dbReference>
<evidence type="ECO:0000313" key="2">
    <source>
        <dbReference type="EMBL" id="BDG72885.1"/>
    </source>
</evidence>
<keyword evidence="3" id="KW-1185">Reference proteome</keyword>
<name>A0ABN6P3K8_9PROT</name>
<accession>A0ABN6P3K8</accession>
<dbReference type="SMART" id="SM01034">
    <property type="entry name" value="BLUF"/>
    <property type="match status" value="1"/>
</dbReference>